<accession>A0A371HHG7</accession>
<comment type="caution">
    <text evidence="1">The sequence shown here is derived from an EMBL/GenBank/DDBJ whole genome shotgun (WGS) entry which is preliminary data.</text>
</comment>
<gene>
    <name evidence="1" type="ORF">CR513_14371</name>
</gene>
<proteinExistence type="predicted"/>
<dbReference type="Proteomes" id="UP000257109">
    <property type="component" value="Unassembled WGS sequence"/>
</dbReference>
<dbReference type="AlphaFoldDB" id="A0A371HHG7"/>
<feature type="non-terminal residue" evidence="1">
    <location>
        <position position="1"/>
    </location>
</feature>
<sequence length="98" mass="11638">MTYGSWSHYQMTNLLLEQSVYLETNWMRMIRFCIIKQEGIDFTETFAPVARLEAIHILLPFAAYHNTRLHQMDYLGQVRDKVLLSRTEIEYISAAQCY</sequence>
<evidence type="ECO:0008006" key="3">
    <source>
        <dbReference type="Google" id="ProtNLM"/>
    </source>
</evidence>
<evidence type="ECO:0000313" key="2">
    <source>
        <dbReference type="Proteomes" id="UP000257109"/>
    </source>
</evidence>
<reference evidence="1" key="1">
    <citation type="submission" date="2018-05" db="EMBL/GenBank/DDBJ databases">
        <title>Draft genome of Mucuna pruriens seed.</title>
        <authorList>
            <person name="Nnadi N.E."/>
            <person name="Vos R."/>
            <person name="Hasami M.H."/>
            <person name="Devisetty U.K."/>
            <person name="Aguiy J.C."/>
        </authorList>
    </citation>
    <scope>NUCLEOTIDE SEQUENCE [LARGE SCALE GENOMIC DNA]</scope>
    <source>
        <strain evidence="1">JCA_2017</strain>
    </source>
</reference>
<name>A0A371HHG7_MUCPR</name>
<protein>
    <recommendedName>
        <fullName evidence="3">Copia protein</fullName>
    </recommendedName>
</protein>
<dbReference type="EMBL" id="QJKJ01002582">
    <property type="protein sequence ID" value="RDY02210.1"/>
    <property type="molecule type" value="Genomic_DNA"/>
</dbReference>
<organism evidence="1 2">
    <name type="scientific">Mucuna pruriens</name>
    <name type="common">Velvet bean</name>
    <name type="synonym">Dolichos pruriens</name>
    <dbReference type="NCBI Taxonomy" id="157652"/>
    <lineage>
        <taxon>Eukaryota</taxon>
        <taxon>Viridiplantae</taxon>
        <taxon>Streptophyta</taxon>
        <taxon>Embryophyta</taxon>
        <taxon>Tracheophyta</taxon>
        <taxon>Spermatophyta</taxon>
        <taxon>Magnoliopsida</taxon>
        <taxon>eudicotyledons</taxon>
        <taxon>Gunneridae</taxon>
        <taxon>Pentapetalae</taxon>
        <taxon>rosids</taxon>
        <taxon>fabids</taxon>
        <taxon>Fabales</taxon>
        <taxon>Fabaceae</taxon>
        <taxon>Papilionoideae</taxon>
        <taxon>50 kb inversion clade</taxon>
        <taxon>NPAAA clade</taxon>
        <taxon>indigoferoid/millettioid clade</taxon>
        <taxon>Phaseoleae</taxon>
        <taxon>Mucuna</taxon>
    </lineage>
</organism>
<evidence type="ECO:0000313" key="1">
    <source>
        <dbReference type="EMBL" id="RDY02210.1"/>
    </source>
</evidence>
<keyword evidence="2" id="KW-1185">Reference proteome</keyword>